<evidence type="ECO:0000256" key="1">
    <source>
        <dbReference type="ARBA" id="ARBA00005568"/>
    </source>
</evidence>
<keyword evidence="2" id="KW-0479">Metal-binding</keyword>
<evidence type="ECO:0000256" key="3">
    <source>
        <dbReference type="ARBA" id="ARBA00023239"/>
    </source>
</evidence>
<dbReference type="EMBL" id="BAABDO010000070">
    <property type="protein sequence ID" value="GAA4148028.1"/>
    <property type="molecule type" value="Genomic_DNA"/>
</dbReference>
<gene>
    <name evidence="5" type="ORF">GCM10022416_42010</name>
</gene>
<evidence type="ECO:0000313" key="5">
    <source>
        <dbReference type="EMBL" id="GAA4148028.1"/>
    </source>
</evidence>
<comment type="caution">
    <text evidence="5">The sequence shown here is derived from an EMBL/GenBank/DDBJ whole genome shotgun (WGS) entry which is preliminary data.</text>
</comment>
<dbReference type="InterPro" id="IPR005000">
    <property type="entry name" value="Aldolase/citrate-lyase_domain"/>
</dbReference>
<dbReference type="Pfam" id="PF03328">
    <property type="entry name" value="HpcH_HpaI"/>
    <property type="match status" value="1"/>
</dbReference>
<reference evidence="6" key="1">
    <citation type="journal article" date="2019" name="Int. J. Syst. Evol. Microbiol.">
        <title>The Global Catalogue of Microorganisms (GCM) 10K type strain sequencing project: providing services to taxonomists for standard genome sequencing and annotation.</title>
        <authorList>
            <consortium name="The Broad Institute Genomics Platform"/>
            <consortium name="The Broad Institute Genome Sequencing Center for Infectious Disease"/>
            <person name="Wu L."/>
            <person name="Ma J."/>
        </authorList>
    </citation>
    <scope>NUCLEOTIDE SEQUENCE [LARGE SCALE GENOMIC DNA]</scope>
    <source>
        <strain evidence="6">JCM 17316</strain>
    </source>
</reference>
<dbReference type="RefSeq" id="WP_345023189.1">
    <property type="nucleotide sequence ID" value="NZ_BAABDO010000070.1"/>
</dbReference>
<sequence>MTSVHGPGNNAEDAAAAVSHCRYPPHGVRSCGPRRAGLRVGPRPAESDRAVACVVMIETAGALENLDEICAVPGLDGVYVGPSDLTLALGGRFPGDPDVADAFADATARIAAAAARAGIAAGFHCPDGATAAARLAEGYTFATVSSDLVHPEQAAAHLKAARSS</sequence>
<dbReference type="Gene3D" id="3.20.20.60">
    <property type="entry name" value="Phosphoenolpyruvate-binding domains"/>
    <property type="match status" value="1"/>
</dbReference>
<accession>A0ABP7Z682</accession>
<evidence type="ECO:0000313" key="6">
    <source>
        <dbReference type="Proteomes" id="UP001500266"/>
    </source>
</evidence>
<dbReference type="InterPro" id="IPR050251">
    <property type="entry name" value="HpcH-HpaI_aldolase"/>
</dbReference>
<dbReference type="PANTHER" id="PTHR30502:SF0">
    <property type="entry name" value="PHOSPHOENOLPYRUVATE CARBOXYLASE FAMILY PROTEIN"/>
    <property type="match status" value="1"/>
</dbReference>
<feature type="domain" description="HpcH/HpaI aldolase/citrate lyase" evidence="4">
    <location>
        <begin position="10"/>
        <end position="149"/>
    </location>
</feature>
<dbReference type="Proteomes" id="UP001500266">
    <property type="component" value="Unassembled WGS sequence"/>
</dbReference>
<comment type="similarity">
    <text evidence="1">Belongs to the HpcH/HpaI aldolase family.</text>
</comment>
<organism evidence="5 6">
    <name type="scientific">Actinomadura keratinilytica</name>
    <dbReference type="NCBI Taxonomy" id="547461"/>
    <lineage>
        <taxon>Bacteria</taxon>
        <taxon>Bacillati</taxon>
        <taxon>Actinomycetota</taxon>
        <taxon>Actinomycetes</taxon>
        <taxon>Streptosporangiales</taxon>
        <taxon>Thermomonosporaceae</taxon>
        <taxon>Actinomadura</taxon>
    </lineage>
</organism>
<keyword evidence="3" id="KW-0456">Lyase</keyword>
<dbReference type="InterPro" id="IPR015813">
    <property type="entry name" value="Pyrv/PenolPyrv_kinase-like_dom"/>
</dbReference>
<dbReference type="InterPro" id="IPR040442">
    <property type="entry name" value="Pyrv_kinase-like_dom_sf"/>
</dbReference>
<dbReference type="PANTHER" id="PTHR30502">
    <property type="entry name" value="2-KETO-3-DEOXY-L-RHAMNONATE ALDOLASE"/>
    <property type="match status" value="1"/>
</dbReference>
<keyword evidence="6" id="KW-1185">Reference proteome</keyword>
<protein>
    <recommendedName>
        <fullName evidence="4">HpcH/HpaI aldolase/citrate lyase domain-containing protein</fullName>
    </recommendedName>
</protein>
<proteinExistence type="inferred from homology"/>
<name>A0ABP7Z682_9ACTN</name>
<evidence type="ECO:0000259" key="4">
    <source>
        <dbReference type="Pfam" id="PF03328"/>
    </source>
</evidence>
<evidence type="ECO:0000256" key="2">
    <source>
        <dbReference type="ARBA" id="ARBA00022723"/>
    </source>
</evidence>
<dbReference type="SUPFAM" id="SSF51621">
    <property type="entry name" value="Phosphoenolpyruvate/pyruvate domain"/>
    <property type="match status" value="1"/>
</dbReference>